<dbReference type="PANTHER" id="PTHR34135:SF2">
    <property type="entry name" value="LYSOZYME"/>
    <property type="match status" value="1"/>
</dbReference>
<dbReference type="Pfam" id="PF01183">
    <property type="entry name" value="Glyco_hydro_25"/>
    <property type="match status" value="1"/>
</dbReference>
<dbReference type="InterPro" id="IPR017853">
    <property type="entry name" value="GH"/>
</dbReference>
<dbReference type="GO" id="GO:0016052">
    <property type="term" value="P:carbohydrate catabolic process"/>
    <property type="evidence" value="ECO:0007669"/>
    <property type="project" value="TreeGrafter"/>
</dbReference>
<evidence type="ECO:0000256" key="2">
    <source>
        <dbReference type="SAM" id="SignalP"/>
    </source>
</evidence>
<feature type="chain" id="PRO_5039300727" evidence="2">
    <location>
        <begin position="22"/>
        <end position="302"/>
    </location>
</feature>
<dbReference type="RefSeq" id="WP_101028272.1">
    <property type="nucleotide sequence ID" value="NZ_CABMMZ010000013.1"/>
</dbReference>
<dbReference type="GO" id="GO:0009253">
    <property type="term" value="P:peptidoglycan catabolic process"/>
    <property type="evidence" value="ECO:0007669"/>
    <property type="project" value="InterPro"/>
</dbReference>
<accession>A0A2N0V0L7</accession>
<feature type="signal peptide" evidence="2">
    <location>
        <begin position="1"/>
        <end position="21"/>
    </location>
</feature>
<dbReference type="Proteomes" id="UP000233425">
    <property type="component" value="Unassembled WGS sequence"/>
</dbReference>
<evidence type="ECO:0000256" key="1">
    <source>
        <dbReference type="ARBA" id="ARBA00010646"/>
    </source>
</evidence>
<keyword evidence="4" id="KW-1185">Reference proteome</keyword>
<keyword evidence="3" id="KW-0378">Hydrolase</keyword>
<dbReference type="SUPFAM" id="SSF51445">
    <property type="entry name" value="(Trans)glycosidases"/>
    <property type="match status" value="1"/>
</dbReference>
<name>A0A2N0V0L7_9FIRM</name>
<protein>
    <submittedName>
        <fullName evidence="3">Autolytic lysozyme</fullName>
        <ecNumber evidence="3">3.2.1.17</ecNumber>
    </submittedName>
</protein>
<dbReference type="EMBL" id="NNSR01000013">
    <property type="protein sequence ID" value="PKD32797.1"/>
    <property type="molecule type" value="Genomic_DNA"/>
</dbReference>
<organism evidence="3 4">
    <name type="scientific">Ruminococcus bromii</name>
    <dbReference type="NCBI Taxonomy" id="40518"/>
    <lineage>
        <taxon>Bacteria</taxon>
        <taxon>Bacillati</taxon>
        <taxon>Bacillota</taxon>
        <taxon>Clostridia</taxon>
        <taxon>Eubacteriales</taxon>
        <taxon>Oscillospiraceae</taxon>
        <taxon>Ruminococcus</taxon>
    </lineage>
</organism>
<evidence type="ECO:0000313" key="4">
    <source>
        <dbReference type="Proteomes" id="UP000233425"/>
    </source>
</evidence>
<reference evidence="3" key="1">
    <citation type="journal article" date="2018" name="Environ. Microbiol.">
        <title>Sporulation capability and amylosome conservation among diverse human colonic and rumen isolates of the keystone starch-degrader Ruminococcus bromii.</title>
        <authorList>
            <person name="Mukhopadhya I."/>
            <person name="Morais S."/>
            <person name="Laverde-Gomez J."/>
            <person name="Sheridan P.O."/>
            <person name="Walker A.W."/>
            <person name="Kelly W."/>
            <person name="Klieve A.V."/>
            <person name="Ouwerkerk D."/>
            <person name="Duncan S.H."/>
            <person name="Louis P."/>
            <person name="Koropatkin N."/>
            <person name="Cockburn D."/>
            <person name="Kibler R."/>
            <person name="Cooper P.J."/>
            <person name="Sandoval C."/>
            <person name="Crost E."/>
            <person name="Juge N."/>
            <person name="Bayer E.A."/>
            <person name="Flint H.J."/>
        </authorList>
    </citation>
    <scope>NUCLEOTIDE SEQUENCE [LARGE SCALE GENOMIC DNA]</scope>
    <source>
        <strain evidence="3">ATCC 27255</strain>
    </source>
</reference>
<dbReference type="Gene3D" id="3.20.20.80">
    <property type="entry name" value="Glycosidases"/>
    <property type="match status" value="1"/>
</dbReference>
<keyword evidence="3" id="KW-0326">Glycosidase</keyword>
<dbReference type="AlphaFoldDB" id="A0A2N0V0L7"/>
<keyword evidence="2" id="KW-0732">Signal</keyword>
<dbReference type="InterPro" id="IPR002053">
    <property type="entry name" value="Glyco_hydro_25"/>
</dbReference>
<sequence>MKKTICAVTAAMLALTSVLCGCSNNAESSSQSGSTTSATVATDTTVKTTGEKIHINDSTLGEIWITELDGVPKNTLNNDSFTSDDTFKYYSENGKPASMEGIDISSYSGTIDWDKVKKSGVDFAMVRIGGRGYGSDGKMYSDDSALSYIKGAKAAGIKVGVYFFSQAVNNDEAIEEADYIKSLLGDETIDFPVAYDWEIIKDDDARTDGVSAAQATACAKAFCNRVKELGYTPIIYSPSKELYFKYDLTQLADFDIWYCEYANVPTFYYQFSMWQYSSSGKVDGIEGDVDMNICFTNIADYD</sequence>
<dbReference type="PROSITE" id="PS51904">
    <property type="entry name" value="GLYCOSYL_HYDROL_F25_2"/>
    <property type="match status" value="1"/>
</dbReference>
<evidence type="ECO:0000313" key="3">
    <source>
        <dbReference type="EMBL" id="PKD32797.1"/>
    </source>
</evidence>
<dbReference type="GO" id="GO:0016998">
    <property type="term" value="P:cell wall macromolecule catabolic process"/>
    <property type="evidence" value="ECO:0007669"/>
    <property type="project" value="InterPro"/>
</dbReference>
<proteinExistence type="inferred from homology"/>
<gene>
    <name evidence="3" type="primary">lyc</name>
    <name evidence="3" type="ORF">RBATCC27255_00111</name>
</gene>
<comment type="similarity">
    <text evidence="1">Belongs to the glycosyl hydrolase 25 family.</text>
</comment>
<comment type="caution">
    <text evidence="3">The sequence shown here is derived from an EMBL/GenBank/DDBJ whole genome shotgun (WGS) entry which is preliminary data.</text>
</comment>
<dbReference type="PROSITE" id="PS51257">
    <property type="entry name" value="PROKAR_LIPOPROTEIN"/>
    <property type="match status" value="1"/>
</dbReference>
<dbReference type="GO" id="GO:0003796">
    <property type="term" value="F:lysozyme activity"/>
    <property type="evidence" value="ECO:0007669"/>
    <property type="project" value="UniProtKB-EC"/>
</dbReference>
<dbReference type="PANTHER" id="PTHR34135">
    <property type="entry name" value="LYSOZYME"/>
    <property type="match status" value="1"/>
</dbReference>
<dbReference type="EC" id="3.2.1.17" evidence="3"/>
<dbReference type="CDD" id="cd06414">
    <property type="entry name" value="GH25_LytC-like"/>
    <property type="match status" value="1"/>
</dbReference>